<dbReference type="Proteomes" id="UP000615446">
    <property type="component" value="Unassembled WGS sequence"/>
</dbReference>
<sequence>MDSSTFSALRINFLSSGSVVSFNNTNLITNTGFFAQSLSLKSLQYGGFIMITMDLTTSVYVNFFNENGTADGGPINTHQMNTYLILPNNTLLILQGVPDNNNTWALTVIDVPKYTNRNTEYFNTNIELTFPKINDYLKFSDIKNISINFYDPIKLSDGKLSIYYYQPNGQGKILLRQSTFFTSPTAQCTLDNDDKRVNVTVLDSVLSKSGGNYFIKVDTSFVKDRVYEEPLLGIKENVWKFTIKDSKMQYPIINSISGLLRLNVEGTNKIDELTSNERNDFFNALLGELADVILIPKDRLSKDSKEQVDHDSKDKKLLISIKINEVKSHDEKDVNTTMYDLKNMMANSDQTSIGQGDYTKYLDSTFGFQPKPNYWEDYKFKLLGALLAIIILGHNFVIFKFVLIIFDFVMDILFIRNNINDFPNLYIPSLIFFTLPIASNTILAFLIISKENAKSKFSEWFEKNIKLASVFTILAGADIEILSLLHSNLAGFEVFNAPLSKCSTINHSVNIVGRLYQAIKNIQDRDKSGTKVSDNNP</sequence>
<comment type="caution">
    <text evidence="2">The sequence shown here is derived from an EMBL/GenBank/DDBJ whole genome shotgun (WGS) entry which is preliminary data.</text>
</comment>
<keyword evidence="1" id="KW-1133">Transmembrane helix</keyword>
<name>A0A8H3KSL1_9GLOM</name>
<protein>
    <submittedName>
        <fullName evidence="2">Uncharacterized protein</fullName>
    </submittedName>
</protein>
<keyword evidence="1" id="KW-0812">Transmembrane</keyword>
<dbReference type="EMBL" id="BLAL01000006">
    <property type="protein sequence ID" value="GES73360.1"/>
    <property type="molecule type" value="Genomic_DNA"/>
</dbReference>
<feature type="transmembrane region" description="Helical" evidence="1">
    <location>
        <begin position="426"/>
        <end position="448"/>
    </location>
</feature>
<evidence type="ECO:0000256" key="1">
    <source>
        <dbReference type="SAM" id="Phobius"/>
    </source>
</evidence>
<dbReference type="OrthoDB" id="2420894at2759"/>
<evidence type="ECO:0000313" key="3">
    <source>
        <dbReference type="Proteomes" id="UP000615446"/>
    </source>
</evidence>
<organism evidence="2 3">
    <name type="scientific">Rhizophagus clarus</name>
    <dbReference type="NCBI Taxonomy" id="94130"/>
    <lineage>
        <taxon>Eukaryota</taxon>
        <taxon>Fungi</taxon>
        <taxon>Fungi incertae sedis</taxon>
        <taxon>Mucoromycota</taxon>
        <taxon>Glomeromycotina</taxon>
        <taxon>Glomeromycetes</taxon>
        <taxon>Glomerales</taxon>
        <taxon>Glomeraceae</taxon>
        <taxon>Rhizophagus</taxon>
    </lineage>
</organism>
<reference evidence="2" key="1">
    <citation type="submission" date="2019-10" db="EMBL/GenBank/DDBJ databases">
        <title>Conservation and host-specific expression of non-tandemly repeated heterogenous ribosome RNA gene in arbuscular mycorrhizal fungi.</title>
        <authorList>
            <person name="Maeda T."/>
            <person name="Kobayashi Y."/>
            <person name="Nakagawa T."/>
            <person name="Ezawa T."/>
            <person name="Yamaguchi K."/>
            <person name="Bino T."/>
            <person name="Nishimoto Y."/>
            <person name="Shigenobu S."/>
            <person name="Kawaguchi M."/>
        </authorList>
    </citation>
    <scope>NUCLEOTIDE SEQUENCE</scope>
    <source>
        <strain evidence="2">HR1</strain>
    </source>
</reference>
<accession>A0A8H3KSL1</accession>
<proteinExistence type="predicted"/>
<feature type="transmembrane region" description="Helical" evidence="1">
    <location>
        <begin position="382"/>
        <end position="406"/>
    </location>
</feature>
<keyword evidence="1" id="KW-0472">Membrane</keyword>
<gene>
    <name evidence="2" type="ORF">RCL2_000090100</name>
</gene>
<evidence type="ECO:0000313" key="2">
    <source>
        <dbReference type="EMBL" id="GES73360.1"/>
    </source>
</evidence>
<dbReference type="AlphaFoldDB" id="A0A8H3KSL1"/>